<protein>
    <submittedName>
        <fullName evidence="2">Uncharacterized protein</fullName>
    </submittedName>
</protein>
<reference evidence="2 3" key="1">
    <citation type="journal article" date="2011" name="J. Bacteriol.">
        <title>Genome sequence of Chthoniobacter flavus Ellin428, an aerobic heterotrophic soil bacterium.</title>
        <authorList>
            <person name="Kant R."/>
            <person name="van Passel M.W."/>
            <person name="Palva A."/>
            <person name="Lucas S."/>
            <person name="Lapidus A."/>
            <person name="Glavina Del Rio T."/>
            <person name="Dalin E."/>
            <person name="Tice H."/>
            <person name="Bruce D."/>
            <person name="Goodwin L."/>
            <person name="Pitluck S."/>
            <person name="Larimer F.W."/>
            <person name="Land M.L."/>
            <person name="Hauser L."/>
            <person name="Sangwan P."/>
            <person name="de Vos W.M."/>
            <person name="Janssen P.H."/>
            <person name="Smidt H."/>
        </authorList>
    </citation>
    <scope>NUCLEOTIDE SEQUENCE [LARGE SCALE GENOMIC DNA]</scope>
    <source>
        <strain evidence="2 3">Ellin428</strain>
    </source>
</reference>
<dbReference type="InParanoid" id="B4CUF6"/>
<organism evidence="2 3">
    <name type="scientific">Chthoniobacter flavus Ellin428</name>
    <dbReference type="NCBI Taxonomy" id="497964"/>
    <lineage>
        <taxon>Bacteria</taxon>
        <taxon>Pseudomonadati</taxon>
        <taxon>Verrucomicrobiota</taxon>
        <taxon>Spartobacteria</taxon>
        <taxon>Chthoniobacterales</taxon>
        <taxon>Chthoniobacteraceae</taxon>
        <taxon>Chthoniobacter</taxon>
    </lineage>
</organism>
<evidence type="ECO:0000256" key="1">
    <source>
        <dbReference type="SAM" id="Phobius"/>
    </source>
</evidence>
<name>B4CUF6_9BACT</name>
<dbReference type="AlphaFoldDB" id="B4CUF6"/>
<feature type="transmembrane region" description="Helical" evidence="1">
    <location>
        <begin position="6"/>
        <end position="31"/>
    </location>
</feature>
<comment type="caution">
    <text evidence="2">The sequence shown here is derived from an EMBL/GenBank/DDBJ whole genome shotgun (WGS) entry which is preliminary data.</text>
</comment>
<dbReference type="Proteomes" id="UP000005824">
    <property type="component" value="Unassembled WGS sequence"/>
</dbReference>
<evidence type="ECO:0000313" key="2">
    <source>
        <dbReference type="EMBL" id="EDY22194.1"/>
    </source>
</evidence>
<keyword evidence="3" id="KW-1185">Reference proteome</keyword>
<keyword evidence="1" id="KW-0812">Transmembrane</keyword>
<gene>
    <name evidence="2" type="ORF">CfE428DRAFT_0319</name>
</gene>
<sequence length="60" mass="6251" precursor="true">MITKIAITIIVIIMIGPMIAVIGIVGMMTGITGTTAAISKTITATELQVTNSTTTDGNRW</sequence>
<evidence type="ECO:0000313" key="3">
    <source>
        <dbReference type="Proteomes" id="UP000005824"/>
    </source>
</evidence>
<proteinExistence type="predicted"/>
<keyword evidence="1" id="KW-1133">Transmembrane helix</keyword>
<accession>B4CUF6</accession>
<dbReference type="EMBL" id="ABVL01000001">
    <property type="protein sequence ID" value="EDY22194.1"/>
    <property type="molecule type" value="Genomic_DNA"/>
</dbReference>
<keyword evidence="1" id="KW-0472">Membrane</keyword>